<dbReference type="Pfam" id="PF06081">
    <property type="entry name" value="ArAE_1"/>
    <property type="match status" value="1"/>
</dbReference>
<dbReference type="AlphaFoldDB" id="A0A2V2YRI4"/>
<keyword evidence="4 6" id="KW-1133">Transmembrane helix</keyword>
<evidence type="ECO:0000256" key="6">
    <source>
        <dbReference type="SAM" id="Phobius"/>
    </source>
</evidence>
<dbReference type="OrthoDB" id="357521at2"/>
<comment type="caution">
    <text evidence="8">The sequence shown here is derived from an EMBL/GenBank/DDBJ whole genome shotgun (WGS) entry which is preliminary data.</text>
</comment>
<dbReference type="PANTHER" id="PTHR40064:SF1">
    <property type="entry name" value="MEMBRANE PROTEIN"/>
    <property type="match status" value="1"/>
</dbReference>
<feature type="transmembrane region" description="Helical" evidence="6">
    <location>
        <begin position="14"/>
        <end position="38"/>
    </location>
</feature>
<evidence type="ECO:0000313" key="9">
    <source>
        <dbReference type="Proteomes" id="UP000246635"/>
    </source>
</evidence>
<dbReference type="Pfam" id="PF11728">
    <property type="entry name" value="ArAE_1_C"/>
    <property type="match status" value="1"/>
</dbReference>
<keyword evidence="3 6" id="KW-0812">Transmembrane</keyword>
<organism evidence="8 9">
    <name type="scientific">Paenibacillus cellulosilyticus</name>
    <dbReference type="NCBI Taxonomy" id="375489"/>
    <lineage>
        <taxon>Bacteria</taxon>
        <taxon>Bacillati</taxon>
        <taxon>Bacillota</taxon>
        <taxon>Bacilli</taxon>
        <taxon>Bacillales</taxon>
        <taxon>Paenibacillaceae</taxon>
        <taxon>Paenibacillus</taxon>
    </lineage>
</organism>
<gene>
    <name evidence="8" type="ORF">DFQ01_1126</name>
</gene>
<keyword evidence="2" id="KW-1003">Cell membrane</keyword>
<evidence type="ECO:0000256" key="2">
    <source>
        <dbReference type="ARBA" id="ARBA00022475"/>
    </source>
</evidence>
<dbReference type="InterPro" id="IPR010343">
    <property type="entry name" value="ArAE_1"/>
</dbReference>
<evidence type="ECO:0000313" key="8">
    <source>
        <dbReference type="EMBL" id="PWW00653.1"/>
    </source>
</evidence>
<dbReference type="GO" id="GO:0005886">
    <property type="term" value="C:plasma membrane"/>
    <property type="evidence" value="ECO:0007669"/>
    <property type="project" value="UniProtKB-SubCell"/>
</dbReference>
<feature type="transmembrane region" description="Helical" evidence="6">
    <location>
        <begin position="117"/>
        <end position="139"/>
    </location>
</feature>
<dbReference type="EMBL" id="QGTQ01000012">
    <property type="protein sequence ID" value="PWW00653.1"/>
    <property type="molecule type" value="Genomic_DNA"/>
</dbReference>
<protein>
    <submittedName>
        <fullName evidence="8">Uncharacterized membrane protein YgaE (UPF0421/DUF939 family)</fullName>
    </submittedName>
</protein>
<keyword evidence="5 6" id="KW-0472">Membrane</keyword>
<accession>A0A2V2YRI4</accession>
<keyword evidence="9" id="KW-1185">Reference proteome</keyword>
<evidence type="ECO:0000256" key="1">
    <source>
        <dbReference type="ARBA" id="ARBA00004651"/>
    </source>
</evidence>
<sequence>MGIRVVKTALATLAAIYTAAYLGLSPPLSAGILAILGVEVTRMRGVQMPLVRFVASVLGLFLASILFETLGFHIWVVALFIMLTFPILSRFHLKDGIVTSSVIVFHVFGNGEVTTDLIGNEIMLLITGLGWATVINLIYMPTEEKRLLRLRSDTEQAFAGIFINMAKTLREPSHLWDGQELLDAHQAISIGATRATVGRENRFGRGEQYWEVYYRMRKDQLDSIQHMLVLLAFVYETVPQGEHIAEVLEGLVDDVKSDVYVGEAERRLTRLREDFRAMELPKTRQEFEVRASLLELCRELDRFLITAKQMKKKREVQPA</sequence>
<feature type="transmembrane region" description="Helical" evidence="6">
    <location>
        <begin position="72"/>
        <end position="88"/>
    </location>
</feature>
<feature type="domain" description="Putative aromatic acid exporter C-terminal" evidence="7">
    <location>
        <begin position="144"/>
        <end position="305"/>
    </location>
</feature>
<dbReference type="RefSeq" id="WP_110044883.1">
    <property type="nucleotide sequence ID" value="NZ_CP054612.1"/>
</dbReference>
<dbReference type="PANTHER" id="PTHR40064">
    <property type="entry name" value="MEMBRANE PROTEIN-RELATED"/>
    <property type="match status" value="1"/>
</dbReference>
<reference evidence="8 9" key="1">
    <citation type="submission" date="2018-05" db="EMBL/GenBank/DDBJ databases">
        <title>Genomic Encyclopedia of Type Strains, Phase III (KMG-III): the genomes of soil and plant-associated and newly described type strains.</title>
        <authorList>
            <person name="Whitman W."/>
        </authorList>
    </citation>
    <scope>NUCLEOTIDE SEQUENCE [LARGE SCALE GENOMIC DNA]</scope>
    <source>
        <strain evidence="8 9">CECT 5696</strain>
    </source>
</reference>
<dbReference type="Gene3D" id="1.20.120.940">
    <property type="entry name" value="Putative aromatic acid exporter, C-terminal domain"/>
    <property type="match status" value="1"/>
</dbReference>
<evidence type="ECO:0000256" key="4">
    <source>
        <dbReference type="ARBA" id="ARBA00022989"/>
    </source>
</evidence>
<evidence type="ECO:0000256" key="5">
    <source>
        <dbReference type="ARBA" id="ARBA00023136"/>
    </source>
</evidence>
<dbReference type="InterPro" id="IPR038323">
    <property type="entry name" value="ArAE_1_C_sf"/>
</dbReference>
<dbReference type="Proteomes" id="UP000246635">
    <property type="component" value="Unassembled WGS sequence"/>
</dbReference>
<name>A0A2V2YRI4_9BACL</name>
<proteinExistence type="predicted"/>
<comment type="subcellular location">
    <subcellularLocation>
        <location evidence="1">Cell membrane</location>
        <topology evidence="1">Multi-pass membrane protein</topology>
    </subcellularLocation>
</comment>
<feature type="transmembrane region" description="Helical" evidence="6">
    <location>
        <begin position="50"/>
        <end position="66"/>
    </location>
</feature>
<evidence type="ECO:0000256" key="3">
    <source>
        <dbReference type="ARBA" id="ARBA00022692"/>
    </source>
</evidence>
<dbReference type="InterPro" id="IPR052984">
    <property type="entry name" value="UPF0421"/>
</dbReference>
<evidence type="ECO:0000259" key="7">
    <source>
        <dbReference type="Pfam" id="PF11728"/>
    </source>
</evidence>
<dbReference type="InterPro" id="IPR021062">
    <property type="entry name" value="ArAE_1_C"/>
</dbReference>